<evidence type="ECO:0000256" key="4">
    <source>
        <dbReference type="ARBA" id="ARBA00023136"/>
    </source>
</evidence>
<dbReference type="PANTHER" id="PTHR31234:SF39">
    <property type="entry name" value="HARPIN-INDUCED PROTEIN 1 CONTAINING PROTEIN, EXPRESSED"/>
    <property type="match status" value="1"/>
</dbReference>
<evidence type="ECO:0000313" key="6">
    <source>
        <dbReference type="EMBL" id="GFP86222.1"/>
    </source>
</evidence>
<keyword evidence="3" id="KW-1133">Transmembrane helix</keyword>
<dbReference type="InterPro" id="IPR004864">
    <property type="entry name" value="LEA_2"/>
</dbReference>
<protein>
    <recommendedName>
        <fullName evidence="5">Late embryogenesis abundant protein LEA-2 subgroup domain-containing protein</fullName>
    </recommendedName>
</protein>
<dbReference type="GO" id="GO:0005886">
    <property type="term" value="C:plasma membrane"/>
    <property type="evidence" value="ECO:0007669"/>
    <property type="project" value="TreeGrafter"/>
</dbReference>
<dbReference type="GO" id="GO:0098542">
    <property type="term" value="P:defense response to other organism"/>
    <property type="evidence" value="ECO:0007669"/>
    <property type="project" value="InterPro"/>
</dbReference>
<evidence type="ECO:0000256" key="3">
    <source>
        <dbReference type="ARBA" id="ARBA00022989"/>
    </source>
</evidence>
<proteinExistence type="predicted"/>
<evidence type="ECO:0000256" key="1">
    <source>
        <dbReference type="ARBA" id="ARBA00004167"/>
    </source>
</evidence>
<reference evidence="6" key="1">
    <citation type="submission" date="2020-07" db="EMBL/GenBank/DDBJ databases">
        <title>Ethylene signaling mediates host invasion by parasitic plants.</title>
        <authorList>
            <person name="Yoshida S."/>
        </authorList>
    </citation>
    <scope>NUCLEOTIDE SEQUENCE</scope>
    <source>
        <strain evidence="6">Okayama</strain>
    </source>
</reference>
<keyword evidence="4" id="KW-0472">Membrane</keyword>
<dbReference type="InterPro" id="IPR044839">
    <property type="entry name" value="NDR1-like"/>
</dbReference>
<comment type="caution">
    <text evidence="6">The sequence shown here is derived from an EMBL/GenBank/DDBJ whole genome shotgun (WGS) entry which is preliminary data.</text>
</comment>
<evidence type="ECO:0000313" key="7">
    <source>
        <dbReference type="Proteomes" id="UP000653305"/>
    </source>
</evidence>
<dbReference type="Proteomes" id="UP000653305">
    <property type="component" value="Unassembled WGS sequence"/>
</dbReference>
<dbReference type="EMBL" id="BMAC01000122">
    <property type="protein sequence ID" value="GFP86222.1"/>
    <property type="molecule type" value="Genomic_DNA"/>
</dbReference>
<dbReference type="OrthoDB" id="669838at2759"/>
<dbReference type="AlphaFoldDB" id="A0A830BJ46"/>
<comment type="subcellular location">
    <subcellularLocation>
        <location evidence="1">Membrane</location>
        <topology evidence="1">Single-pass membrane protein</topology>
    </subcellularLocation>
</comment>
<keyword evidence="7" id="KW-1185">Reference proteome</keyword>
<dbReference type="PANTHER" id="PTHR31234">
    <property type="entry name" value="LATE EMBRYOGENESIS ABUNDANT (LEA) HYDROXYPROLINE-RICH GLYCOPROTEIN FAMILY"/>
    <property type="match status" value="1"/>
</dbReference>
<evidence type="ECO:0000256" key="2">
    <source>
        <dbReference type="ARBA" id="ARBA00022692"/>
    </source>
</evidence>
<name>A0A830BJ46_9LAMI</name>
<evidence type="ECO:0000259" key="5">
    <source>
        <dbReference type="Pfam" id="PF03168"/>
    </source>
</evidence>
<dbReference type="Pfam" id="PF03168">
    <property type="entry name" value="LEA_2"/>
    <property type="match status" value="1"/>
</dbReference>
<keyword evidence="2" id="KW-0812">Transmembrane</keyword>
<organism evidence="6 7">
    <name type="scientific">Phtheirospermum japonicum</name>
    <dbReference type="NCBI Taxonomy" id="374723"/>
    <lineage>
        <taxon>Eukaryota</taxon>
        <taxon>Viridiplantae</taxon>
        <taxon>Streptophyta</taxon>
        <taxon>Embryophyta</taxon>
        <taxon>Tracheophyta</taxon>
        <taxon>Spermatophyta</taxon>
        <taxon>Magnoliopsida</taxon>
        <taxon>eudicotyledons</taxon>
        <taxon>Gunneridae</taxon>
        <taxon>Pentapetalae</taxon>
        <taxon>asterids</taxon>
        <taxon>lamiids</taxon>
        <taxon>Lamiales</taxon>
        <taxon>Orobanchaceae</taxon>
        <taxon>Orobanchaceae incertae sedis</taxon>
        <taxon>Phtheirospermum</taxon>
    </lineage>
</organism>
<gene>
    <name evidence="6" type="ORF">PHJA_000766000</name>
</gene>
<feature type="domain" description="Late embryogenesis abundant protein LEA-2 subgroup" evidence="5">
    <location>
        <begin position="37"/>
        <end position="143"/>
    </location>
</feature>
<sequence>MAVNPTQKIGILRVARLDGSYNLTSDGRLSGNFTFVVRANNSNKAGFSFHYDKITATASYKDRDLFTTDNIILPFYQPRRNVTTLNLNLAARDYKAANESLARDLRMERGIRGLNSGLKIRVKMRLKFGVLRVILHRTLKVSCGQLKVPFFGEENQRKIMQKLVKTHKCPLKTR</sequence>
<accession>A0A830BJ46</accession>